<dbReference type="Gene3D" id="3.90.75.20">
    <property type="match status" value="1"/>
</dbReference>
<comment type="caution">
    <text evidence="1">The sequence shown here is derived from an EMBL/GenBank/DDBJ whole genome shotgun (WGS) entry which is preliminary data.</text>
</comment>
<dbReference type="EMBL" id="CAMKVN010003115">
    <property type="protein sequence ID" value="CAI2183747.1"/>
    <property type="molecule type" value="Genomic_DNA"/>
</dbReference>
<dbReference type="InterPro" id="IPR044925">
    <property type="entry name" value="His-Me_finger_sf"/>
</dbReference>
<sequence length="113" mass="13356">MKFCRISERSIHKEHSYTSVNIHRLVAEAFILNPKNKHFVNHKTDNLANNLEWVFLKENTNHKVFSNPSRGRSQKMLQKSLDGNVIQIWDLAKLANITLNINRRNITAYCRRR</sequence>
<organism evidence="1 2">
    <name type="scientific">Funneliformis geosporum</name>
    <dbReference type="NCBI Taxonomy" id="1117311"/>
    <lineage>
        <taxon>Eukaryota</taxon>
        <taxon>Fungi</taxon>
        <taxon>Fungi incertae sedis</taxon>
        <taxon>Mucoromycota</taxon>
        <taxon>Glomeromycotina</taxon>
        <taxon>Glomeromycetes</taxon>
        <taxon>Glomerales</taxon>
        <taxon>Glomeraceae</taxon>
        <taxon>Funneliformis</taxon>
    </lineage>
</organism>
<evidence type="ECO:0000313" key="2">
    <source>
        <dbReference type="Proteomes" id="UP001153678"/>
    </source>
</evidence>
<accession>A0A9W4SWT4</accession>
<protein>
    <submittedName>
        <fullName evidence="1">7721_t:CDS:1</fullName>
    </submittedName>
</protein>
<gene>
    <name evidence="1" type="ORF">FWILDA_LOCUS11232</name>
</gene>
<name>A0A9W4SWT4_9GLOM</name>
<reference evidence="1" key="1">
    <citation type="submission" date="2022-08" db="EMBL/GenBank/DDBJ databases">
        <authorList>
            <person name="Kallberg Y."/>
            <person name="Tangrot J."/>
            <person name="Rosling A."/>
        </authorList>
    </citation>
    <scope>NUCLEOTIDE SEQUENCE</scope>
    <source>
        <strain evidence="1">Wild A</strain>
    </source>
</reference>
<proteinExistence type="predicted"/>
<keyword evidence="2" id="KW-1185">Reference proteome</keyword>
<evidence type="ECO:0000313" key="1">
    <source>
        <dbReference type="EMBL" id="CAI2183747.1"/>
    </source>
</evidence>
<dbReference type="SUPFAM" id="SSF54060">
    <property type="entry name" value="His-Me finger endonucleases"/>
    <property type="match status" value="1"/>
</dbReference>
<dbReference type="Proteomes" id="UP001153678">
    <property type="component" value="Unassembled WGS sequence"/>
</dbReference>
<dbReference type="OrthoDB" id="2438771at2759"/>
<dbReference type="AlphaFoldDB" id="A0A9W4SWT4"/>